<feature type="binding site" evidence="8">
    <location>
        <position position="228"/>
    </location>
    <ligand>
        <name>Zn(2+)</name>
        <dbReference type="ChEBI" id="CHEBI:29105"/>
        <label>2</label>
        <note>catalytic</note>
    </ligand>
</feature>
<keyword evidence="6" id="KW-0482">Metalloprotease</keyword>
<comment type="cofactor">
    <cofactor evidence="8">
        <name>Ca(2+)</name>
        <dbReference type="ChEBI" id="CHEBI:29108"/>
    </cofactor>
    <text evidence="8">Can bind about 5 Ca(2+) ions per subunit.</text>
</comment>
<evidence type="ECO:0000256" key="9">
    <source>
        <dbReference type="SAM" id="MobiDB-lite"/>
    </source>
</evidence>
<evidence type="ECO:0000256" key="6">
    <source>
        <dbReference type="ARBA" id="ARBA00023049"/>
    </source>
</evidence>
<dbReference type="EMBL" id="JAOTOJ010000018">
    <property type="protein sequence ID" value="KAK9391511.1"/>
    <property type="molecule type" value="Genomic_DNA"/>
</dbReference>
<evidence type="ECO:0000313" key="11">
    <source>
        <dbReference type="EMBL" id="KAK9391511.1"/>
    </source>
</evidence>
<dbReference type="GO" id="GO:0030574">
    <property type="term" value="P:collagen catabolic process"/>
    <property type="evidence" value="ECO:0007669"/>
    <property type="project" value="TreeGrafter"/>
</dbReference>
<reference evidence="11 12" key="1">
    <citation type="journal article" date="2024" name="Proc. Natl. Acad. Sci. U.S.A.">
        <title>The genetic regulatory architecture and epigenomic basis for age-related changes in rattlesnake venom.</title>
        <authorList>
            <person name="Hogan M.P."/>
            <person name="Holding M.L."/>
            <person name="Nystrom G.S."/>
            <person name="Colston T.J."/>
            <person name="Bartlett D.A."/>
            <person name="Mason A.J."/>
            <person name="Ellsworth S.A."/>
            <person name="Rautsaw R.M."/>
            <person name="Lawrence K.C."/>
            <person name="Strickland J.L."/>
            <person name="He B."/>
            <person name="Fraser P."/>
            <person name="Margres M.J."/>
            <person name="Gilbert D.M."/>
            <person name="Gibbs H.L."/>
            <person name="Parkinson C.L."/>
            <person name="Rokyta D.R."/>
        </authorList>
    </citation>
    <scope>NUCLEOTIDE SEQUENCE [LARGE SCALE GENOMIC DNA]</scope>
    <source>
        <strain evidence="11">DRR0105</strain>
    </source>
</reference>
<dbReference type="AlphaFoldDB" id="A0AAW1AQ52"/>
<dbReference type="InterPro" id="IPR001818">
    <property type="entry name" value="Pept_M10_metallopeptidase"/>
</dbReference>
<keyword evidence="2" id="KW-0645">Protease</keyword>
<feature type="binding site" evidence="8">
    <location>
        <position position="220"/>
    </location>
    <ligand>
        <name>Zn(2+)</name>
        <dbReference type="ChEBI" id="CHEBI:29105"/>
        <label>2</label>
        <note>catalytic</note>
    </ligand>
</feature>
<keyword evidence="3 8" id="KW-0479">Metal-binding</keyword>
<accession>A0AAW1AQ52</accession>
<dbReference type="GO" id="GO:0004222">
    <property type="term" value="F:metalloendopeptidase activity"/>
    <property type="evidence" value="ECO:0007669"/>
    <property type="project" value="InterPro"/>
</dbReference>
<dbReference type="InterPro" id="IPR024079">
    <property type="entry name" value="MetalloPept_cat_dom_sf"/>
</dbReference>
<feature type="binding site" evidence="8">
    <location>
        <position position="210"/>
    </location>
    <ligand>
        <name>Zn(2+)</name>
        <dbReference type="ChEBI" id="CHEBI:29105"/>
        <label>2</label>
        <note>catalytic</note>
    </ligand>
</feature>
<feature type="region of interest" description="Disordered" evidence="9">
    <location>
        <begin position="264"/>
        <end position="290"/>
    </location>
</feature>
<evidence type="ECO:0000259" key="10">
    <source>
        <dbReference type="SMART" id="SM00235"/>
    </source>
</evidence>
<feature type="binding site" evidence="8">
    <location>
        <position position="214"/>
    </location>
    <ligand>
        <name>Zn(2+)</name>
        <dbReference type="ChEBI" id="CHEBI:29105"/>
        <label>2</label>
        <note>catalytic</note>
    </ligand>
</feature>
<dbReference type="InterPro" id="IPR036365">
    <property type="entry name" value="PGBD-like_sf"/>
</dbReference>
<dbReference type="SUPFAM" id="SSF47090">
    <property type="entry name" value="PGBD-like"/>
    <property type="match status" value="1"/>
</dbReference>
<dbReference type="PRINTS" id="PR00138">
    <property type="entry name" value="MATRIXIN"/>
</dbReference>
<dbReference type="Proteomes" id="UP001474421">
    <property type="component" value="Unassembled WGS sequence"/>
</dbReference>
<feature type="domain" description="Peptidase metallopeptidase" evidence="10">
    <location>
        <begin position="123"/>
        <end position="258"/>
    </location>
</feature>
<dbReference type="InterPro" id="IPR021190">
    <property type="entry name" value="Pept_M10A"/>
</dbReference>
<feature type="binding site" description="in inhibited form" evidence="8">
    <location>
        <position position="105"/>
    </location>
    <ligand>
        <name>Zn(2+)</name>
        <dbReference type="ChEBI" id="CHEBI:29105"/>
        <label>2</label>
        <note>catalytic</note>
    </ligand>
</feature>
<evidence type="ECO:0000256" key="7">
    <source>
        <dbReference type="PIRSR" id="PIRSR621190-1"/>
    </source>
</evidence>
<dbReference type="GO" id="GO:0008270">
    <property type="term" value="F:zinc ion binding"/>
    <property type="evidence" value="ECO:0007669"/>
    <property type="project" value="InterPro"/>
</dbReference>
<keyword evidence="8" id="KW-0106">Calcium</keyword>
<evidence type="ECO:0000313" key="12">
    <source>
        <dbReference type="Proteomes" id="UP001474421"/>
    </source>
</evidence>
<proteinExistence type="inferred from homology"/>
<evidence type="ECO:0000256" key="5">
    <source>
        <dbReference type="ARBA" id="ARBA00022833"/>
    </source>
</evidence>
<dbReference type="GO" id="GO:0031012">
    <property type="term" value="C:extracellular matrix"/>
    <property type="evidence" value="ECO:0007669"/>
    <property type="project" value="InterPro"/>
</dbReference>
<evidence type="ECO:0000256" key="4">
    <source>
        <dbReference type="ARBA" id="ARBA00022801"/>
    </source>
</evidence>
<organism evidence="11 12">
    <name type="scientific">Crotalus adamanteus</name>
    <name type="common">Eastern diamondback rattlesnake</name>
    <dbReference type="NCBI Taxonomy" id="8729"/>
    <lineage>
        <taxon>Eukaryota</taxon>
        <taxon>Metazoa</taxon>
        <taxon>Chordata</taxon>
        <taxon>Craniata</taxon>
        <taxon>Vertebrata</taxon>
        <taxon>Euteleostomi</taxon>
        <taxon>Lepidosauria</taxon>
        <taxon>Squamata</taxon>
        <taxon>Bifurcata</taxon>
        <taxon>Unidentata</taxon>
        <taxon>Episquamata</taxon>
        <taxon>Toxicofera</taxon>
        <taxon>Serpentes</taxon>
        <taxon>Colubroidea</taxon>
        <taxon>Viperidae</taxon>
        <taxon>Crotalinae</taxon>
        <taxon>Crotalus</taxon>
    </lineage>
</organism>
<protein>
    <submittedName>
        <fullName evidence="11">MMP17: Matrix metallopeptidase 17</fullName>
    </submittedName>
</protein>
<dbReference type="PANTHER" id="PTHR10201">
    <property type="entry name" value="MATRIX METALLOPROTEINASE"/>
    <property type="match status" value="1"/>
</dbReference>
<sequence length="290" mass="32351">MELKIAALQCSVSPSAKEHLSSAQHGVAAANIKISPYPPLSLQIDELPDWLTKFGYLPPPDPITGQLQTQEELTKAIMVMQQFGGLEATGVLDEATFKLMKTPRCSLPDLAEAKSRKKRYTQGANKWKKRNLSWRVRTFPKDSHLGHDTVRALLYYALKVWSDITPLNFHEVAGEPKEKLEAPHLGNNLRGSSLFISDTEGMDLFAVAVHEFGHAIGLAHISATESIMRPYYQGPVGDPLKYDLPYEDKVRIWQLYGVRESVSPTAKPEISNADNHPMLPDFPENHSTVP</sequence>
<keyword evidence="12" id="KW-1185">Reference proteome</keyword>
<feature type="binding site" evidence="8">
    <location>
        <position position="142"/>
    </location>
    <ligand>
        <name>Ca(2+)</name>
        <dbReference type="ChEBI" id="CHEBI:29108"/>
        <label>1</label>
    </ligand>
</feature>
<comment type="similarity">
    <text evidence="1">Belongs to the peptidase M10A family.</text>
</comment>
<name>A0AAW1AQ52_CROAD</name>
<evidence type="ECO:0000256" key="8">
    <source>
        <dbReference type="PIRSR" id="PIRSR621190-2"/>
    </source>
</evidence>
<dbReference type="GO" id="GO:0030198">
    <property type="term" value="P:extracellular matrix organization"/>
    <property type="evidence" value="ECO:0007669"/>
    <property type="project" value="TreeGrafter"/>
</dbReference>
<dbReference type="SMART" id="SM00235">
    <property type="entry name" value="ZnMc"/>
    <property type="match status" value="1"/>
</dbReference>
<dbReference type="InterPro" id="IPR002477">
    <property type="entry name" value="Peptidoglycan-bd-like"/>
</dbReference>
<dbReference type="SUPFAM" id="SSF55486">
    <property type="entry name" value="Metalloproteases ('zincins'), catalytic domain"/>
    <property type="match status" value="1"/>
</dbReference>
<evidence type="ECO:0000256" key="3">
    <source>
        <dbReference type="ARBA" id="ARBA00022723"/>
    </source>
</evidence>
<dbReference type="Pfam" id="PF00413">
    <property type="entry name" value="Peptidase_M10"/>
    <property type="match status" value="2"/>
</dbReference>
<dbReference type="PANTHER" id="PTHR10201:SF21">
    <property type="entry name" value="MATRIX METALLOPROTEINASE-17"/>
    <property type="match status" value="1"/>
</dbReference>
<dbReference type="GO" id="GO:0005615">
    <property type="term" value="C:extracellular space"/>
    <property type="evidence" value="ECO:0007669"/>
    <property type="project" value="TreeGrafter"/>
</dbReference>
<dbReference type="InterPro" id="IPR006026">
    <property type="entry name" value="Peptidase_Metallo"/>
</dbReference>
<evidence type="ECO:0000256" key="1">
    <source>
        <dbReference type="ARBA" id="ARBA00010370"/>
    </source>
</evidence>
<comment type="caution">
    <text evidence="11">The sequence shown here is derived from an EMBL/GenBank/DDBJ whole genome shotgun (WGS) entry which is preliminary data.</text>
</comment>
<gene>
    <name evidence="11" type="ORF">NXF25_017900</name>
</gene>
<evidence type="ECO:0000256" key="2">
    <source>
        <dbReference type="ARBA" id="ARBA00022670"/>
    </source>
</evidence>
<dbReference type="Gene3D" id="3.40.390.10">
    <property type="entry name" value="Collagenase (Catalytic Domain)"/>
    <property type="match status" value="2"/>
</dbReference>
<dbReference type="GO" id="GO:0006508">
    <property type="term" value="P:proteolysis"/>
    <property type="evidence" value="ECO:0007669"/>
    <property type="project" value="UniProtKB-KW"/>
</dbReference>
<feature type="active site" evidence="7">
    <location>
        <position position="211"/>
    </location>
</feature>
<dbReference type="Pfam" id="PF01471">
    <property type="entry name" value="PG_binding_1"/>
    <property type="match status" value="1"/>
</dbReference>
<feature type="binding site" evidence="8">
    <location>
        <position position="188"/>
    </location>
    <ligand>
        <name>Ca(2+)</name>
        <dbReference type="ChEBI" id="CHEBI:29108"/>
        <label>2</label>
    </ligand>
</feature>
<keyword evidence="5 8" id="KW-0862">Zinc</keyword>
<keyword evidence="4" id="KW-0378">Hydrolase</keyword>
<comment type="cofactor">
    <cofactor evidence="8">
        <name>Zn(2+)</name>
        <dbReference type="ChEBI" id="CHEBI:29105"/>
    </cofactor>
    <text evidence="8">Binds 2 Zn(2+) ions per subunit.</text>
</comment>